<dbReference type="AlphaFoldDB" id="A0A7H9EL59"/>
<evidence type="ECO:0000256" key="4">
    <source>
        <dbReference type="ARBA" id="ARBA00022989"/>
    </source>
</evidence>
<feature type="transmembrane region" description="Helical" evidence="6">
    <location>
        <begin position="193"/>
        <end position="212"/>
    </location>
</feature>
<name>A0A7H9EL59_9LACO</name>
<comment type="similarity">
    <text evidence="2">Belongs to the EamA transporter family.</text>
</comment>
<dbReference type="KEGG" id="lsw:GTO87_07620"/>
<evidence type="ECO:0000256" key="1">
    <source>
        <dbReference type="ARBA" id="ARBA00004127"/>
    </source>
</evidence>
<feature type="transmembrane region" description="Helical" evidence="6">
    <location>
        <begin position="76"/>
        <end position="98"/>
    </location>
</feature>
<feature type="transmembrane region" description="Helical" evidence="6">
    <location>
        <begin position="253"/>
        <end position="272"/>
    </location>
</feature>
<feature type="transmembrane region" description="Helical" evidence="6">
    <location>
        <begin position="133"/>
        <end position="152"/>
    </location>
</feature>
<dbReference type="EMBL" id="CP047418">
    <property type="protein sequence ID" value="QLL78458.1"/>
    <property type="molecule type" value="Genomic_DNA"/>
</dbReference>
<feature type="transmembrane region" description="Helical" evidence="6">
    <location>
        <begin position="42"/>
        <end position="64"/>
    </location>
</feature>
<protein>
    <submittedName>
        <fullName evidence="8">EamA family transporter</fullName>
    </submittedName>
</protein>
<dbReference type="InterPro" id="IPR050638">
    <property type="entry name" value="AA-Vitamin_Transporters"/>
</dbReference>
<feature type="domain" description="EamA" evidence="7">
    <location>
        <begin position="163"/>
        <end position="294"/>
    </location>
</feature>
<feature type="transmembrane region" description="Helical" evidence="6">
    <location>
        <begin position="278"/>
        <end position="297"/>
    </location>
</feature>
<keyword evidence="5 6" id="KW-0472">Membrane</keyword>
<feature type="transmembrane region" description="Helical" evidence="6">
    <location>
        <begin position="164"/>
        <end position="186"/>
    </location>
</feature>
<dbReference type="PANTHER" id="PTHR32322">
    <property type="entry name" value="INNER MEMBRANE TRANSPORTER"/>
    <property type="match status" value="1"/>
</dbReference>
<reference evidence="8 9" key="1">
    <citation type="submission" date="2020-01" db="EMBL/GenBank/DDBJ databases">
        <title>Complete and circular genome sequences of six lactobacillus isolates from horses.</title>
        <authorList>
            <person name="Hassan H.M."/>
        </authorList>
    </citation>
    <scope>NUCLEOTIDE SEQUENCE [LARGE SCALE GENOMIC DNA]</scope>
    <source>
        <strain evidence="8 9">1A</strain>
    </source>
</reference>
<dbReference type="InterPro" id="IPR037185">
    <property type="entry name" value="EmrE-like"/>
</dbReference>
<dbReference type="Proteomes" id="UP000510886">
    <property type="component" value="Chromosome"/>
</dbReference>
<dbReference type="SUPFAM" id="SSF103481">
    <property type="entry name" value="Multidrug resistance efflux transporter EmrE"/>
    <property type="match status" value="2"/>
</dbReference>
<keyword evidence="3 6" id="KW-0812">Transmembrane</keyword>
<evidence type="ECO:0000256" key="2">
    <source>
        <dbReference type="ARBA" id="ARBA00007362"/>
    </source>
</evidence>
<gene>
    <name evidence="8" type="ORF">GTO87_07620</name>
</gene>
<evidence type="ECO:0000313" key="8">
    <source>
        <dbReference type="EMBL" id="QLL78458.1"/>
    </source>
</evidence>
<dbReference type="PANTHER" id="PTHR32322:SF2">
    <property type="entry name" value="EAMA DOMAIN-CONTAINING PROTEIN"/>
    <property type="match status" value="1"/>
</dbReference>
<keyword evidence="4 6" id="KW-1133">Transmembrane helix</keyword>
<organism evidence="8 9">
    <name type="scientific">Ligilactobacillus saerimneri</name>
    <dbReference type="NCBI Taxonomy" id="228229"/>
    <lineage>
        <taxon>Bacteria</taxon>
        <taxon>Bacillati</taxon>
        <taxon>Bacillota</taxon>
        <taxon>Bacilli</taxon>
        <taxon>Lactobacillales</taxon>
        <taxon>Lactobacillaceae</taxon>
        <taxon>Ligilactobacillus</taxon>
    </lineage>
</organism>
<evidence type="ECO:0000256" key="6">
    <source>
        <dbReference type="SAM" id="Phobius"/>
    </source>
</evidence>
<dbReference type="Pfam" id="PF00892">
    <property type="entry name" value="EamA"/>
    <property type="match status" value="2"/>
</dbReference>
<comment type="subcellular location">
    <subcellularLocation>
        <location evidence="1">Endomembrane system</location>
        <topology evidence="1">Multi-pass membrane protein</topology>
    </subcellularLocation>
</comment>
<evidence type="ECO:0000256" key="5">
    <source>
        <dbReference type="ARBA" id="ARBA00023136"/>
    </source>
</evidence>
<dbReference type="RefSeq" id="WP_180848658.1">
    <property type="nucleotide sequence ID" value="NZ_CP047418.1"/>
</dbReference>
<feature type="transmembrane region" description="Helical" evidence="6">
    <location>
        <begin position="218"/>
        <end position="241"/>
    </location>
</feature>
<dbReference type="GO" id="GO:0016020">
    <property type="term" value="C:membrane"/>
    <property type="evidence" value="ECO:0007669"/>
    <property type="project" value="UniProtKB-SubCell"/>
</dbReference>
<sequence>MKKQAHKHLFGIFLALTGAILWGIDGITSQFLFQRTPVELSWLIGVKMIISGILLLAVAFAVNGKKIFAVWHSQKGITTLLIYTIFGLAGDQLAFAMAVKVSSAAMATILQSLSVILVVIYAAVVYHEFPNGLRWLAIVIATLGTWLLVTRGSLNHISLDGPTIFWGLTFAVCAALNNALPVKLVASYGSLPIMAWAMLLGGIIFEGIHPVWVDAPHITWDSLLGISFTSIAGTGLAYYIFISSLKYISPTEATVLITFEALTAVVGGFLFMRLVLNWVEILGAVMILTATIVLALADRPTTDNGFSKESRSSSE</sequence>
<proteinExistence type="inferred from homology"/>
<evidence type="ECO:0000259" key="7">
    <source>
        <dbReference type="Pfam" id="PF00892"/>
    </source>
</evidence>
<accession>A0A7H9EL59</accession>
<dbReference type="InterPro" id="IPR000620">
    <property type="entry name" value="EamA_dom"/>
</dbReference>
<feature type="transmembrane region" description="Helical" evidence="6">
    <location>
        <begin position="104"/>
        <end position="126"/>
    </location>
</feature>
<feature type="domain" description="EamA" evidence="7">
    <location>
        <begin position="10"/>
        <end position="149"/>
    </location>
</feature>
<evidence type="ECO:0000313" key="9">
    <source>
        <dbReference type="Proteomes" id="UP000510886"/>
    </source>
</evidence>
<evidence type="ECO:0000256" key="3">
    <source>
        <dbReference type="ARBA" id="ARBA00022692"/>
    </source>
</evidence>